<dbReference type="EMBL" id="JAFEJA010000003">
    <property type="protein sequence ID" value="MBM9624431.1"/>
    <property type="molecule type" value="Genomic_DNA"/>
</dbReference>
<dbReference type="InterPro" id="IPR011701">
    <property type="entry name" value="MFS"/>
</dbReference>
<feature type="transmembrane region" description="Helical" evidence="1">
    <location>
        <begin position="12"/>
        <end position="32"/>
    </location>
</feature>
<feature type="transmembrane region" description="Helical" evidence="1">
    <location>
        <begin position="209"/>
        <end position="232"/>
    </location>
</feature>
<keyword evidence="1" id="KW-0472">Membrane</keyword>
<protein>
    <submittedName>
        <fullName evidence="2">MFS transporter</fullName>
    </submittedName>
</protein>
<dbReference type="PANTHER" id="PTHR23542">
    <property type="match status" value="1"/>
</dbReference>
<keyword evidence="1" id="KW-1133">Transmembrane helix</keyword>
<comment type="caution">
    <text evidence="2">The sequence shown here is derived from an EMBL/GenBank/DDBJ whole genome shotgun (WGS) entry which is preliminary data.</text>
</comment>
<geneLocation type="plasmid" evidence="2">
    <name>unnamed1</name>
</geneLocation>
<feature type="transmembrane region" description="Helical" evidence="1">
    <location>
        <begin position="69"/>
        <end position="90"/>
    </location>
</feature>
<feature type="transmembrane region" description="Helical" evidence="1">
    <location>
        <begin position="38"/>
        <end position="57"/>
    </location>
</feature>
<keyword evidence="1" id="KW-0812">Transmembrane</keyword>
<evidence type="ECO:0000256" key="1">
    <source>
        <dbReference type="SAM" id="Phobius"/>
    </source>
</evidence>
<evidence type="ECO:0000313" key="3">
    <source>
        <dbReference type="Proteomes" id="UP000664109"/>
    </source>
</evidence>
<reference evidence="2 3" key="1">
    <citation type="journal article" date="2016" name="Arch. Microbiol.">
        <title>Streptomyces zhihengii sp. nov., isolated from rhizospheric soil of Psammosilene tunicoides.</title>
        <authorList>
            <person name="Huang M.J."/>
            <person name="Fei J.J."/>
            <person name="Salam N."/>
            <person name="Kim C.J."/>
            <person name="Hozzein W.N."/>
            <person name="Xiao M."/>
            <person name="Huang H.Q."/>
            <person name="Li W.J."/>
        </authorList>
    </citation>
    <scope>NUCLEOTIDE SEQUENCE [LARGE SCALE GENOMIC DNA]</scope>
    <source>
        <strain evidence="2 3">YIM T102</strain>
    </source>
</reference>
<feature type="transmembrane region" description="Helical" evidence="1">
    <location>
        <begin position="158"/>
        <end position="180"/>
    </location>
</feature>
<keyword evidence="3" id="KW-1185">Reference proteome</keyword>
<dbReference type="Pfam" id="PF07690">
    <property type="entry name" value="MFS_1"/>
    <property type="match status" value="1"/>
</dbReference>
<sequence>MLRHRHCGRLLIASVVGRLPLGMVPVTLLLTARTDGHSLATGSVLAAMYGLAPAFGLPLLGRLADLRGLLVPCCLGAAAVTAALCMVALAGTSHLPLTVACVVLAGAGCPPLEGGLRSLWGAALPDDAHVRTACTLDASAQQIVYVAGPALAIGIATWLSPAAALLVAAVATLAGSLAFVSARPARKWRGAAHRRGQSGVLGSRAVRPVLISLVFLGATIGALDVAGVAVAAREEAPWLAGVLPAVFSAAGLLGGVLFARFQGAADARPRHLALLGFMFTAAWLPLLAAVPAPVVLALAMLPGALFVPLLTAASLTVTTLAPPGRSSEAVGWGSSAIRLGLAFGTGQAGSLGGHFTIPLAAAAGCALLLVVHTLRPAAATTAACQAGYRG</sequence>
<organism evidence="2 3">
    <name type="scientific">Streptomyces zhihengii</name>
    <dbReference type="NCBI Taxonomy" id="1818004"/>
    <lineage>
        <taxon>Bacteria</taxon>
        <taxon>Bacillati</taxon>
        <taxon>Actinomycetota</taxon>
        <taxon>Actinomycetes</taxon>
        <taxon>Kitasatosporales</taxon>
        <taxon>Streptomycetaceae</taxon>
        <taxon>Streptomyces</taxon>
    </lineage>
</organism>
<dbReference type="PANTHER" id="PTHR23542:SF1">
    <property type="entry name" value="MAJOR FACILITATOR SUPERFAMILY (MFS) PROFILE DOMAIN-CONTAINING PROTEIN"/>
    <property type="match status" value="1"/>
</dbReference>
<dbReference type="Gene3D" id="1.20.1250.20">
    <property type="entry name" value="MFS general substrate transporter like domains"/>
    <property type="match status" value="1"/>
</dbReference>
<accession>A0ABS2V3L7</accession>
<name>A0ABS2V3L7_9ACTN</name>
<dbReference type="RefSeq" id="WP_205378626.1">
    <property type="nucleotide sequence ID" value="NZ_JAFEJA010000003.1"/>
</dbReference>
<dbReference type="SUPFAM" id="SSF103473">
    <property type="entry name" value="MFS general substrate transporter"/>
    <property type="match status" value="1"/>
</dbReference>
<dbReference type="InterPro" id="IPR036259">
    <property type="entry name" value="MFS_trans_sf"/>
</dbReference>
<feature type="transmembrane region" description="Helical" evidence="1">
    <location>
        <begin position="238"/>
        <end position="259"/>
    </location>
</feature>
<feature type="transmembrane region" description="Helical" evidence="1">
    <location>
        <begin position="271"/>
        <end position="290"/>
    </location>
</feature>
<gene>
    <name evidence="2" type="ORF">JE024_38415</name>
</gene>
<dbReference type="Proteomes" id="UP000664109">
    <property type="component" value="Unassembled WGS sequence"/>
</dbReference>
<proteinExistence type="predicted"/>
<evidence type="ECO:0000313" key="2">
    <source>
        <dbReference type="EMBL" id="MBM9624431.1"/>
    </source>
</evidence>
<keyword evidence="2" id="KW-0614">Plasmid</keyword>